<evidence type="ECO:0000313" key="2">
    <source>
        <dbReference type="EMBL" id="NGX99137.1"/>
    </source>
</evidence>
<dbReference type="EMBL" id="JAAMRR010001491">
    <property type="protein sequence ID" value="NGX99137.1"/>
    <property type="molecule type" value="Genomic_DNA"/>
</dbReference>
<dbReference type="Proteomes" id="UP000480266">
    <property type="component" value="Unassembled WGS sequence"/>
</dbReference>
<organism evidence="2 3">
    <name type="scientific">Candidatus Afipia apatlaquensis</name>
    <dbReference type="NCBI Taxonomy" id="2712852"/>
    <lineage>
        <taxon>Bacteria</taxon>
        <taxon>Pseudomonadati</taxon>
        <taxon>Pseudomonadota</taxon>
        <taxon>Alphaproteobacteria</taxon>
        <taxon>Hyphomicrobiales</taxon>
        <taxon>Nitrobacteraceae</taxon>
        <taxon>Afipia</taxon>
    </lineage>
</organism>
<accession>A0A7C9RK50</accession>
<evidence type="ECO:0000256" key="1">
    <source>
        <dbReference type="SAM" id="MobiDB-lite"/>
    </source>
</evidence>
<name>A0A7C9RK50_9BRAD</name>
<protein>
    <recommendedName>
        <fullName evidence="4">DUF551 domain-containing protein</fullName>
    </recommendedName>
</protein>
<evidence type="ECO:0008006" key="4">
    <source>
        <dbReference type="Google" id="ProtNLM"/>
    </source>
</evidence>
<sequence length="133" mass="14800">MTPTEDMVRVAQRAYTDALIEGGLPMRAALTAALAAMWQPIETAPKDGTEIFLFTRHEADDYFQESFDASQTGHWDEGNHRPGTVWHREPGWALQKIGEPKAWMPLPPAPTQLSRGDSEKTAESKHSPSTREG</sequence>
<proteinExistence type="predicted"/>
<feature type="region of interest" description="Disordered" evidence="1">
    <location>
        <begin position="101"/>
        <end position="133"/>
    </location>
</feature>
<keyword evidence="3" id="KW-1185">Reference proteome</keyword>
<evidence type="ECO:0000313" key="3">
    <source>
        <dbReference type="Proteomes" id="UP000480266"/>
    </source>
</evidence>
<comment type="caution">
    <text evidence="2">The sequence shown here is derived from an EMBL/GenBank/DDBJ whole genome shotgun (WGS) entry which is preliminary data.</text>
</comment>
<dbReference type="AlphaFoldDB" id="A0A7C9RK50"/>
<gene>
    <name evidence="2" type="ORF">G4V63_29225</name>
</gene>
<reference evidence="2" key="1">
    <citation type="submission" date="2020-02" db="EMBL/GenBank/DDBJ databases">
        <title>Draft genome sequence of Candidatus Afipia apatlaquensis IBT-C3, a potential strain for decolorization of textile dyes.</title>
        <authorList>
            <person name="Sanchez-Reyes A."/>
            <person name="Breton-Deval L."/>
            <person name="Mangelson H."/>
            <person name="Sanchez-Flores A."/>
        </authorList>
    </citation>
    <scope>NUCLEOTIDE SEQUENCE [LARGE SCALE GENOMIC DNA]</scope>
    <source>
        <strain evidence="2">IBT-C3</strain>
    </source>
</reference>
<feature type="compositionally biased region" description="Basic and acidic residues" evidence="1">
    <location>
        <begin position="116"/>
        <end position="133"/>
    </location>
</feature>